<comment type="caution">
    <text evidence="1">The sequence shown here is derived from an EMBL/GenBank/DDBJ whole genome shotgun (WGS) entry which is preliminary data.</text>
</comment>
<sequence>MGALVLNLKKGQDFYIINAGEKIRVSVDRIDGPVKFRLLVEKGFNHLFKIDDRHSEEIHKNVRVSAGIGRQDMAKVTIMAPANVQIVRGSLLKDK</sequence>
<organism evidence="1">
    <name type="scientific">marine sediment metagenome</name>
    <dbReference type="NCBI Taxonomy" id="412755"/>
    <lineage>
        <taxon>unclassified sequences</taxon>
        <taxon>metagenomes</taxon>
        <taxon>ecological metagenomes</taxon>
    </lineage>
</organism>
<dbReference type="AlphaFoldDB" id="A0A0F9SUU6"/>
<proteinExistence type="predicted"/>
<dbReference type="EMBL" id="LAZR01000502">
    <property type="protein sequence ID" value="KKN66397.1"/>
    <property type="molecule type" value="Genomic_DNA"/>
</dbReference>
<reference evidence="1" key="1">
    <citation type="journal article" date="2015" name="Nature">
        <title>Complex archaea that bridge the gap between prokaryotes and eukaryotes.</title>
        <authorList>
            <person name="Spang A."/>
            <person name="Saw J.H."/>
            <person name="Jorgensen S.L."/>
            <person name="Zaremba-Niedzwiedzka K."/>
            <person name="Martijn J."/>
            <person name="Lind A.E."/>
            <person name="van Eijk R."/>
            <person name="Schleper C."/>
            <person name="Guy L."/>
            <person name="Ettema T.J."/>
        </authorList>
    </citation>
    <scope>NUCLEOTIDE SEQUENCE</scope>
</reference>
<protein>
    <submittedName>
        <fullName evidence="1">Uncharacterized protein</fullName>
    </submittedName>
</protein>
<evidence type="ECO:0000313" key="1">
    <source>
        <dbReference type="EMBL" id="KKN66397.1"/>
    </source>
</evidence>
<accession>A0A0F9SUU6</accession>
<name>A0A0F9SUU6_9ZZZZ</name>
<gene>
    <name evidence="1" type="ORF">LCGC14_0472190</name>
</gene>